<feature type="coiled-coil region" evidence="1">
    <location>
        <begin position="117"/>
        <end position="169"/>
    </location>
</feature>
<proteinExistence type="predicted"/>
<dbReference type="EMBL" id="AFPZ01000098">
    <property type="protein sequence ID" value="EGQ22110.1"/>
    <property type="molecule type" value="Genomic_DNA"/>
</dbReference>
<feature type="coiled-coil region" evidence="1">
    <location>
        <begin position="29"/>
        <end position="63"/>
    </location>
</feature>
<dbReference type="STRING" id="759851.SAMN04244570_1315"/>
<sequence>MIFPPPPENQQLVSRSLYCEETQQLQEGIAENQVKTQALEKKIEIMKEQNQDLRKQLQNQRTSMLHKQKKMLKHVESLVEKQDDRDQLLLNEKLRINQEVQRLGATAQDQQMKIHDVENQLAEAAVMQNQREEYQRQQFKELGNELAILQDVKRRVDQNEKLMQEVGNEVSQQKLHLHGIDQKFTALQEETEDLHEIVRTHESKINALATGFRELMRRMEQKMLGWVVNHNLIRKK</sequence>
<dbReference type="Proteomes" id="UP000005316">
    <property type="component" value="Unassembled WGS sequence"/>
</dbReference>
<keyword evidence="1" id="KW-0175">Coiled coil</keyword>
<protein>
    <submittedName>
        <fullName evidence="2">Uncharacterized protein</fullName>
    </submittedName>
</protein>
<name>F9DWA8_9BACL</name>
<gene>
    <name evidence="2" type="ORF">HMPREF9372_3089</name>
</gene>
<evidence type="ECO:0000313" key="3">
    <source>
        <dbReference type="Proteomes" id="UP000005316"/>
    </source>
</evidence>
<evidence type="ECO:0000313" key="2">
    <source>
        <dbReference type="EMBL" id="EGQ22110.1"/>
    </source>
</evidence>
<dbReference type="AlphaFoldDB" id="F9DWA8"/>
<organism evidence="2 3">
    <name type="scientific">Sporosarcina newyorkensis 2681</name>
    <dbReference type="NCBI Taxonomy" id="1027292"/>
    <lineage>
        <taxon>Bacteria</taxon>
        <taxon>Bacillati</taxon>
        <taxon>Bacillota</taxon>
        <taxon>Bacilli</taxon>
        <taxon>Bacillales</taxon>
        <taxon>Caryophanaceae</taxon>
        <taxon>Sporosarcina</taxon>
    </lineage>
</organism>
<accession>F9DWA8</accession>
<reference evidence="2 3" key="1">
    <citation type="submission" date="2011-04" db="EMBL/GenBank/DDBJ databases">
        <authorList>
            <person name="Muzny D."/>
            <person name="Qin X."/>
            <person name="Deng J."/>
            <person name="Jiang H."/>
            <person name="Liu Y."/>
            <person name="Qu J."/>
            <person name="Song X.-Z."/>
            <person name="Zhang L."/>
            <person name="Thornton R."/>
            <person name="Coyle M."/>
            <person name="Francisco L."/>
            <person name="Jackson L."/>
            <person name="Javaid M."/>
            <person name="Korchina V."/>
            <person name="Kovar C."/>
            <person name="Mata R."/>
            <person name="Mathew T."/>
            <person name="Ngo R."/>
            <person name="Nguyen L."/>
            <person name="Nguyen N."/>
            <person name="Okwuonu G."/>
            <person name="Ongeri F."/>
            <person name="Pham C."/>
            <person name="Simmons D."/>
            <person name="Wilczek-Boney K."/>
            <person name="Hale W."/>
            <person name="Jakkamsetti A."/>
            <person name="Pham P."/>
            <person name="Ruth R."/>
            <person name="San Lucas F."/>
            <person name="Warren J."/>
            <person name="Zhang J."/>
            <person name="Zhao Z."/>
            <person name="Zhou C."/>
            <person name="Zhu D."/>
            <person name="Lee S."/>
            <person name="Bess C."/>
            <person name="Blankenburg K."/>
            <person name="Forbes L."/>
            <person name="Fu Q."/>
            <person name="Gubbala S."/>
            <person name="Hirani K."/>
            <person name="Jayaseelan J.C."/>
            <person name="Lara F."/>
            <person name="Munidasa M."/>
            <person name="Palculict T."/>
            <person name="Patil S."/>
            <person name="Pu L.-L."/>
            <person name="Saada N."/>
            <person name="Tang L."/>
            <person name="Weissenberger G."/>
            <person name="Zhu Y."/>
            <person name="Hemphill L."/>
            <person name="Shang Y."/>
            <person name="Youmans B."/>
            <person name="Ayvaz T."/>
            <person name="Ross M."/>
            <person name="Santibanez J."/>
            <person name="Aqrawi P."/>
            <person name="Gross S."/>
            <person name="Joshi V."/>
            <person name="Fowler G."/>
            <person name="Nazareth L."/>
            <person name="Reid J."/>
            <person name="Worley K."/>
            <person name="Petrosino J."/>
            <person name="Highlander S."/>
            <person name="Gibbs R."/>
        </authorList>
    </citation>
    <scope>NUCLEOTIDE SEQUENCE [LARGE SCALE GENOMIC DNA]</scope>
    <source>
        <strain evidence="2 3">2681</strain>
    </source>
</reference>
<dbReference type="HOGENOM" id="CLU_1174839_0_0_9"/>
<comment type="caution">
    <text evidence="2">The sequence shown here is derived from an EMBL/GenBank/DDBJ whole genome shotgun (WGS) entry which is preliminary data.</text>
</comment>
<dbReference type="RefSeq" id="WP_009497762.1">
    <property type="nucleotide sequence ID" value="NZ_GL982998.1"/>
</dbReference>
<evidence type="ECO:0000256" key="1">
    <source>
        <dbReference type="SAM" id="Coils"/>
    </source>
</evidence>